<dbReference type="InterPro" id="IPR006176">
    <property type="entry name" value="3-OHacyl-CoA_DH_NAD-bd"/>
</dbReference>
<dbReference type="EMBL" id="QQWO01000015">
    <property type="protein sequence ID" value="RSV00752.1"/>
    <property type="molecule type" value="Genomic_DNA"/>
</dbReference>
<comment type="pathway">
    <text evidence="2">Lipid metabolism; fatty acid beta-oxidation.</text>
</comment>
<reference evidence="17" key="2">
    <citation type="submission" date="2016-12" db="EMBL/GenBank/DDBJ databases">
        <title>Whole genome sequencing of Sphingomonas sp. ABOJV.</title>
        <authorList>
            <person name="Conlan S."/>
            <person name="Thomas P.J."/>
            <person name="Mullikin J."/>
            <person name="Palmore T.N."/>
            <person name="Frank K.M."/>
            <person name="Segre J.A."/>
        </authorList>
    </citation>
    <scope>NUCLEOTIDE SEQUENCE [LARGE SCALE GENOMIC DNA]</scope>
    <source>
        <strain evidence="17">ABOJV</strain>
    </source>
</reference>
<gene>
    <name evidence="15" type="ORF">BRX40_00460</name>
    <name evidence="16" type="ORF">CA257_16710</name>
</gene>
<evidence type="ECO:0000256" key="1">
    <source>
        <dbReference type="ARBA" id="ARBA00004275"/>
    </source>
</evidence>
<dbReference type="Proteomes" id="UP000185161">
    <property type="component" value="Chromosome"/>
</dbReference>
<dbReference type="STRING" id="93064.BRX40_00460"/>
<evidence type="ECO:0000256" key="5">
    <source>
        <dbReference type="ARBA" id="ARBA00023002"/>
    </source>
</evidence>
<dbReference type="InterPro" id="IPR036291">
    <property type="entry name" value="NAD(P)-bd_dom_sf"/>
</dbReference>
<dbReference type="PANTHER" id="PTHR23309">
    <property type="entry name" value="3-HYDROXYACYL-COA DEHYROGENASE"/>
    <property type="match status" value="1"/>
</dbReference>
<evidence type="ECO:0000256" key="12">
    <source>
        <dbReference type="ARBA" id="ARBA00049556"/>
    </source>
</evidence>
<dbReference type="InterPro" id="IPR029045">
    <property type="entry name" value="ClpP/crotonase-like_dom_sf"/>
</dbReference>
<protein>
    <submittedName>
        <fullName evidence="15">3-hydroxyacyl-CoA dehydrogenase</fullName>
    </submittedName>
</protein>
<evidence type="ECO:0000256" key="8">
    <source>
        <dbReference type="ARBA" id="ARBA00023140"/>
    </source>
</evidence>
<sequence>MTAINEGTSLTVEDGVAIVTLDFPPVNAMSPALMDGLYDALMAALSDDAAKAIVLICAGRTFIAGADLKSLGKVQPKVDFFALQDSIENSPKPTVAALHGTALGGGMETALTFHYRIAVPSARMGLPEVNLGLLPGGGGTQRLPRITGAEAALDLLISGRQVGAKEALTIGLIDRLAAEGALREDAIAFAKELVDAGEPPKRIRDCEAKVAADRKDANLFERFRTSHAKQLNGLDAPQAIVRCVEAAVAGPWEKGLAIERTEFQTLLAGPQSAALRHVFMAERAAQKIPGLRADLPLIPVTKVGIVGAGTMGSGIAMAFLAAGFAVTVVETQQAALDRGVAHITATLQSRVERGKLAADKAEAQIAALTPTLDLSALADADLVVEAIFENLAAKQALFGTLSAIVRPDTILATNTSFLDVDAIAAGAAGPERVLGMHFFSPANVMRLLEVVRAAKTSEAVLASVMALAKKLGKAAVVSGVCFGFIGNRMLAARQVHADAMVLAGVLPWDIDRILTGFGFPMGPFAMLDLAGLDIGWEGDTDSVKSRLVAAGRKGQKSGAGYYDYENKTPSPSQTALDVIAGLASVAPGSVTLSDREILDRLLLPMINEGAKILEEGIALRGSDIDLVWITGYGWPAQTGGPMFHADAIGLTRVVDGLRHMGVEPAALLLKLASEGGSLAAYAG</sequence>
<keyword evidence="8" id="KW-0576">Peroxisome</keyword>
<dbReference type="UniPathway" id="UPA00659"/>
<keyword evidence="11" id="KW-0511">Multifunctional enzyme</keyword>
<dbReference type="Pfam" id="PF00378">
    <property type="entry name" value="ECH_1"/>
    <property type="match status" value="1"/>
</dbReference>
<comment type="subcellular location">
    <subcellularLocation>
        <location evidence="1">Peroxisome</location>
    </subcellularLocation>
</comment>
<accession>A0A1L6JFZ1</accession>
<evidence type="ECO:0000256" key="6">
    <source>
        <dbReference type="ARBA" id="ARBA00023027"/>
    </source>
</evidence>
<dbReference type="SUPFAM" id="SSF52096">
    <property type="entry name" value="ClpP/crotonase"/>
    <property type="match status" value="1"/>
</dbReference>
<evidence type="ECO:0000256" key="2">
    <source>
        <dbReference type="ARBA" id="ARBA00005005"/>
    </source>
</evidence>
<dbReference type="CDD" id="cd06558">
    <property type="entry name" value="crotonase-like"/>
    <property type="match status" value="1"/>
</dbReference>
<evidence type="ECO:0000313" key="17">
    <source>
        <dbReference type="Proteomes" id="UP000185161"/>
    </source>
</evidence>
<dbReference type="FunFam" id="3.40.50.720:FF:000009">
    <property type="entry name" value="Fatty oxidation complex, alpha subunit"/>
    <property type="match status" value="1"/>
</dbReference>
<keyword evidence="3" id="KW-0276">Fatty acid metabolism</keyword>
<reference evidence="15" key="1">
    <citation type="submission" date="2016-12" db="EMBL/GenBank/DDBJ databases">
        <title>Whole genome sequencing of Sphingomonas koreensis.</title>
        <authorList>
            <person name="Conlan S."/>
            <person name="Thomas P.J."/>
            <person name="Mullikin J."/>
            <person name="Palmore T.N."/>
            <person name="Frank K.M."/>
            <person name="Segre J.A."/>
        </authorList>
    </citation>
    <scope>NUCLEOTIDE SEQUENCE</scope>
    <source>
        <strain evidence="15">ABOJV</strain>
    </source>
</reference>
<dbReference type="InterPro" id="IPR001753">
    <property type="entry name" value="Enoyl-CoA_hydra/iso"/>
</dbReference>
<dbReference type="GO" id="GO:0003857">
    <property type="term" value="F:(3S)-3-hydroxyacyl-CoA dehydrogenase (NAD+) activity"/>
    <property type="evidence" value="ECO:0007669"/>
    <property type="project" value="UniProtKB-EC"/>
</dbReference>
<keyword evidence="6" id="KW-0520">NAD</keyword>
<dbReference type="Proteomes" id="UP000286681">
    <property type="component" value="Unassembled WGS sequence"/>
</dbReference>
<evidence type="ECO:0000256" key="3">
    <source>
        <dbReference type="ARBA" id="ARBA00022832"/>
    </source>
</evidence>
<dbReference type="Gene3D" id="3.90.226.10">
    <property type="entry name" value="2-enoyl-CoA Hydratase, Chain A, domain 1"/>
    <property type="match status" value="1"/>
</dbReference>
<keyword evidence="5" id="KW-0560">Oxidoreductase</keyword>
<dbReference type="Gene3D" id="3.40.50.720">
    <property type="entry name" value="NAD(P)-binding Rossmann-like Domain"/>
    <property type="match status" value="1"/>
</dbReference>
<dbReference type="SUPFAM" id="SSF51735">
    <property type="entry name" value="NAD(P)-binding Rossmann-fold domains"/>
    <property type="match status" value="1"/>
</dbReference>
<evidence type="ECO:0000256" key="4">
    <source>
        <dbReference type="ARBA" id="ARBA00022963"/>
    </source>
</evidence>
<dbReference type="GO" id="GO:0070403">
    <property type="term" value="F:NAD+ binding"/>
    <property type="evidence" value="ECO:0007669"/>
    <property type="project" value="InterPro"/>
</dbReference>
<dbReference type="GeneID" id="44131027"/>
<keyword evidence="9" id="KW-0413">Isomerase</keyword>
<dbReference type="SUPFAM" id="SSF48179">
    <property type="entry name" value="6-phosphogluconate dehydrogenase C-terminal domain-like"/>
    <property type="match status" value="2"/>
</dbReference>
<feature type="domain" description="3-hydroxyacyl-CoA dehydrogenase C-terminal" evidence="13">
    <location>
        <begin position="483"/>
        <end position="564"/>
    </location>
</feature>
<evidence type="ECO:0000259" key="13">
    <source>
        <dbReference type="Pfam" id="PF00725"/>
    </source>
</evidence>
<dbReference type="AlphaFoldDB" id="A0A1L6JFZ1"/>
<dbReference type="GO" id="GO:0006635">
    <property type="term" value="P:fatty acid beta-oxidation"/>
    <property type="evidence" value="ECO:0007669"/>
    <property type="project" value="UniProtKB-UniPathway"/>
</dbReference>
<keyword evidence="4" id="KW-0442">Lipid degradation</keyword>
<dbReference type="Gene3D" id="1.10.1040.50">
    <property type="match status" value="1"/>
</dbReference>
<dbReference type="OrthoDB" id="9771883at2"/>
<dbReference type="RefSeq" id="WP_075152972.1">
    <property type="nucleotide sequence ID" value="NZ_CP018820.1"/>
</dbReference>
<evidence type="ECO:0000256" key="11">
    <source>
        <dbReference type="ARBA" id="ARBA00023268"/>
    </source>
</evidence>
<evidence type="ECO:0000259" key="14">
    <source>
        <dbReference type="Pfam" id="PF02737"/>
    </source>
</evidence>
<name>A0A1L6JFZ1_9SPHN</name>
<dbReference type="InterPro" id="IPR008927">
    <property type="entry name" value="6-PGluconate_DH-like_C_sf"/>
</dbReference>
<keyword evidence="10" id="KW-0456">Lyase</keyword>
<proteinExistence type="predicted"/>
<evidence type="ECO:0000313" key="15">
    <source>
        <dbReference type="EMBL" id="APR54717.1"/>
    </source>
</evidence>
<comment type="catalytic activity">
    <reaction evidence="12">
        <text>a (3S)-3-hydroxyacyl-CoA + NAD(+) = a 3-oxoacyl-CoA + NADH + H(+)</text>
        <dbReference type="Rhea" id="RHEA:22432"/>
        <dbReference type="ChEBI" id="CHEBI:15378"/>
        <dbReference type="ChEBI" id="CHEBI:57318"/>
        <dbReference type="ChEBI" id="CHEBI:57540"/>
        <dbReference type="ChEBI" id="CHEBI:57945"/>
        <dbReference type="ChEBI" id="CHEBI:90726"/>
        <dbReference type="EC" id="1.1.1.35"/>
    </reaction>
</comment>
<evidence type="ECO:0000313" key="18">
    <source>
        <dbReference type="Proteomes" id="UP000286681"/>
    </source>
</evidence>
<evidence type="ECO:0000313" key="16">
    <source>
        <dbReference type="EMBL" id="RSV00752.1"/>
    </source>
</evidence>
<keyword evidence="17" id="KW-1185">Reference proteome</keyword>
<keyword evidence="7" id="KW-0443">Lipid metabolism</keyword>
<dbReference type="KEGG" id="skr:BRX40_00460"/>
<evidence type="ECO:0000256" key="9">
    <source>
        <dbReference type="ARBA" id="ARBA00023235"/>
    </source>
</evidence>
<dbReference type="Pfam" id="PF00725">
    <property type="entry name" value="3HCDH"/>
    <property type="match status" value="1"/>
</dbReference>
<feature type="domain" description="3-hydroxyacyl-CoA dehydrogenase NAD binding" evidence="14">
    <location>
        <begin position="302"/>
        <end position="478"/>
    </location>
</feature>
<organism evidence="15 17">
    <name type="scientific">Sphingomonas koreensis</name>
    <dbReference type="NCBI Taxonomy" id="93064"/>
    <lineage>
        <taxon>Bacteria</taxon>
        <taxon>Pseudomonadati</taxon>
        <taxon>Pseudomonadota</taxon>
        <taxon>Alphaproteobacteria</taxon>
        <taxon>Sphingomonadales</taxon>
        <taxon>Sphingomonadaceae</taxon>
        <taxon>Sphingomonas</taxon>
    </lineage>
</organism>
<evidence type="ECO:0000256" key="10">
    <source>
        <dbReference type="ARBA" id="ARBA00023239"/>
    </source>
</evidence>
<dbReference type="GO" id="GO:0004300">
    <property type="term" value="F:enoyl-CoA hydratase activity"/>
    <property type="evidence" value="ECO:0007669"/>
    <property type="project" value="UniProtKB-ARBA"/>
</dbReference>
<dbReference type="InterPro" id="IPR006108">
    <property type="entry name" value="3HC_DH_C"/>
</dbReference>
<reference evidence="16 18" key="3">
    <citation type="submission" date="2018-07" db="EMBL/GenBank/DDBJ databases">
        <title>Genomic and Epidemiologic Investigation of an Indolent Hospital Outbreak.</title>
        <authorList>
            <person name="Johnson R.C."/>
            <person name="Deming C."/>
            <person name="Conlan S."/>
            <person name="Zellmer C.J."/>
            <person name="Michelin A.V."/>
            <person name="Lee-Lin S."/>
            <person name="Thomas P.J."/>
            <person name="Park M."/>
            <person name="Weingarten R.A."/>
            <person name="Less J."/>
            <person name="Dekker J.P."/>
            <person name="Frank K.M."/>
            <person name="Musser K.A."/>
            <person name="Mcquiston J.R."/>
            <person name="Henderson D.K."/>
            <person name="Lau A.F."/>
            <person name="Palmore T.N."/>
            <person name="Segre J.A."/>
        </authorList>
    </citation>
    <scope>NUCLEOTIDE SEQUENCE [LARGE SCALE GENOMIC DNA]</scope>
    <source>
        <strain evidence="16 18">SK-NIH.Env10_0317</strain>
    </source>
</reference>
<evidence type="ECO:0000256" key="7">
    <source>
        <dbReference type="ARBA" id="ARBA00023098"/>
    </source>
</evidence>
<dbReference type="GO" id="GO:0016853">
    <property type="term" value="F:isomerase activity"/>
    <property type="evidence" value="ECO:0007669"/>
    <property type="project" value="UniProtKB-KW"/>
</dbReference>
<dbReference type="EMBL" id="CP018820">
    <property type="protein sequence ID" value="APR54717.1"/>
    <property type="molecule type" value="Genomic_DNA"/>
</dbReference>
<dbReference type="Pfam" id="PF02737">
    <property type="entry name" value="3HCDH_N"/>
    <property type="match status" value="1"/>
</dbReference>